<evidence type="ECO:0000313" key="3">
    <source>
        <dbReference type="Proteomes" id="UP000009027"/>
    </source>
</evidence>
<organism evidence="2 3">
    <name type="scientific">Trypanosoma vivax (strain Y486)</name>
    <dbReference type="NCBI Taxonomy" id="1055687"/>
    <lineage>
        <taxon>Eukaryota</taxon>
        <taxon>Discoba</taxon>
        <taxon>Euglenozoa</taxon>
        <taxon>Kinetoplastea</taxon>
        <taxon>Metakinetoplastina</taxon>
        <taxon>Trypanosomatida</taxon>
        <taxon>Trypanosomatidae</taxon>
        <taxon>Trypanosoma</taxon>
        <taxon>Duttonella</taxon>
    </lineage>
</organism>
<dbReference type="Proteomes" id="UP000009027">
    <property type="component" value="Unassembled WGS sequence"/>
</dbReference>
<evidence type="ECO:0000256" key="1">
    <source>
        <dbReference type="SAM" id="Coils"/>
    </source>
</evidence>
<accession>F9WVT6</accession>
<gene>
    <name evidence="2" type="ORF">TvY486_0004240</name>
</gene>
<reference evidence="2 3" key="1">
    <citation type="journal article" date="2012" name="Proc. Natl. Acad. Sci. U.S.A.">
        <title>Antigenic diversity is generated by distinct evolutionary mechanisms in African trypanosome species.</title>
        <authorList>
            <person name="Jackson A.P."/>
            <person name="Berry A."/>
            <person name="Aslett M."/>
            <person name="Allison H.C."/>
            <person name="Burton P."/>
            <person name="Vavrova-Anderson J."/>
            <person name="Brown R."/>
            <person name="Browne H."/>
            <person name="Corton N."/>
            <person name="Hauser H."/>
            <person name="Gamble J."/>
            <person name="Gilderthorp R."/>
            <person name="Marcello L."/>
            <person name="McQuillan J."/>
            <person name="Otto T.D."/>
            <person name="Quail M.A."/>
            <person name="Sanders M.J."/>
            <person name="van Tonder A."/>
            <person name="Ginger M.L."/>
            <person name="Field M.C."/>
            <person name="Barry J.D."/>
            <person name="Hertz-Fowler C."/>
            <person name="Berriman M."/>
        </authorList>
    </citation>
    <scope>NUCLEOTIDE SEQUENCE</scope>
    <source>
        <strain evidence="2 3">Y486</strain>
    </source>
</reference>
<name>F9WVT6_TRYVY</name>
<protein>
    <submittedName>
        <fullName evidence="2">Uncharacterized protein</fullName>
    </submittedName>
</protein>
<dbReference type="EMBL" id="CAEX01008142">
    <property type="protein sequence ID" value="CCD21697.1"/>
    <property type="molecule type" value="Genomic_DNA"/>
</dbReference>
<keyword evidence="1" id="KW-0175">Coiled coil</keyword>
<evidence type="ECO:0000313" key="2">
    <source>
        <dbReference type="EMBL" id="CCD21697.1"/>
    </source>
</evidence>
<keyword evidence="3" id="KW-1185">Reference proteome</keyword>
<sequence>MLLGWLNVTNKIAVRAEKVKRNVTNSRERANVVRMKVRASLAMANGVLNRSKGAKKGNVSTIKQALQVLESAVAIVDTFRSNADKAESDAGKSVLSIFDGYGFILRAAKTISGKEEGDVIPFENVLECIGKIETNGHDCPREVLVSMNLRDAAGKLDTIQKLDGWMDGWKSEMLKMLNIIYDKIIQNVSTCHPTFNYGEEKFQGLRMAVKSAAEELEVSLKEFDPAGAAIQNAEQNVRNATNEVQAVSTTMRDLFKESGAALCVMLGRRAELDMRLHTTTKHPESTERQTDSTVKGTADLLSNATGENKVVQLVVDSISKLLKKAGSLPLLSGAQLPSGSATLAIENMTKFRDVASLLGQNAARAQRAIAEVEDQKESIDEVFEYIKEQLIARSNEAQLNISNVTADNCHKELSGDSHKPWEHVFDLALRMNETALLLTNRTLEQLEAQIKLWGANLTKINSSAHDVTVAMGNAEHIRETAKTAAASAVSDVLRSLMREVCASAAELYEQHTKNNGFKGKTEAFKNNVSAELRRAGTEWKRDNDLSGMPQDVEDGFTYASKSVAVLKKHIRRADAQYVKVVSELEKEFTKSDESSANSYDGVFSFVRDINSNLTATSSPRVCKSDHIDEVVASLLKNNDAMLKNVSVIVSLGELAAKVKERVAAVRDQMKKVFSSAADAREVVEQAIR</sequence>
<dbReference type="AlphaFoldDB" id="F9WVT6"/>
<feature type="coiled-coil region" evidence="1">
    <location>
        <begin position="355"/>
        <end position="382"/>
    </location>
</feature>
<proteinExistence type="predicted"/>